<evidence type="ECO:0000256" key="1">
    <source>
        <dbReference type="ARBA" id="ARBA00010396"/>
    </source>
</evidence>
<keyword evidence="4 6" id="KW-0808">Transferase</keyword>
<evidence type="ECO:0000256" key="5">
    <source>
        <dbReference type="ARBA" id="ARBA00022691"/>
    </source>
</evidence>
<dbReference type="PANTHER" id="PTHR11265:SF0">
    <property type="entry name" value="12S RRNA N4-METHYLCYTIDINE METHYLTRANSFERASE"/>
    <property type="match status" value="1"/>
</dbReference>
<evidence type="ECO:0000256" key="4">
    <source>
        <dbReference type="ARBA" id="ARBA00022679"/>
    </source>
</evidence>
<keyword evidence="5 6" id="KW-0949">S-adenosyl-L-methionine</keyword>
<feature type="binding site" evidence="6">
    <location>
        <position position="101"/>
    </location>
    <ligand>
        <name>S-adenosyl-L-methionine</name>
        <dbReference type="ChEBI" id="CHEBI:59789"/>
    </ligand>
</feature>
<name>E0TDS3_PARBH</name>
<dbReference type="eggNOG" id="COG0275">
    <property type="taxonomic scope" value="Bacteria"/>
</dbReference>
<evidence type="ECO:0000313" key="7">
    <source>
        <dbReference type="EMBL" id="ADM09989.1"/>
    </source>
</evidence>
<proteinExistence type="inferred from homology"/>
<comment type="function">
    <text evidence="6">Specifically methylates the N4 position of cytidine in position 1402 (C1402) of 16S rRNA.</text>
</comment>
<dbReference type="PANTHER" id="PTHR11265">
    <property type="entry name" value="S-ADENOSYL-METHYLTRANSFERASE MRAW"/>
    <property type="match status" value="1"/>
</dbReference>
<dbReference type="STRING" id="314260.PB2503_09684"/>
<dbReference type="SUPFAM" id="SSF53335">
    <property type="entry name" value="S-adenosyl-L-methionine-dependent methyltransferases"/>
    <property type="match status" value="1"/>
</dbReference>
<dbReference type="SUPFAM" id="SSF81799">
    <property type="entry name" value="Putative methyltransferase TM0872, insert domain"/>
    <property type="match status" value="1"/>
</dbReference>
<dbReference type="EC" id="2.1.1.199" evidence="6"/>
<comment type="catalytic activity">
    <reaction evidence="6">
        <text>cytidine(1402) in 16S rRNA + S-adenosyl-L-methionine = N(4)-methylcytidine(1402) in 16S rRNA + S-adenosyl-L-homocysteine + H(+)</text>
        <dbReference type="Rhea" id="RHEA:42928"/>
        <dbReference type="Rhea" id="RHEA-COMP:10286"/>
        <dbReference type="Rhea" id="RHEA-COMP:10287"/>
        <dbReference type="ChEBI" id="CHEBI:15378"/>
        <dbReference type="ChEBI" id="CHEBI:57856"/>
        <dbReference type="ChEBI" id="CHEBI:59789"/>
        <dbReference type="ChEBI" id="CHEBI:74506"/>
        <dbReference type="ChEBI" id="CHEBI:82748"/>
        <dbReference type="EC" id="2.1.1.199"/>
    </reaction>
</comment>
<dbReference type="NCBIfam" id="TIGR00006">
    <property type="entry name" value="16S rRNA (cytosine(1402)-N(4))-methyltransferase RsmH"/>
    <property type="match status" value="1"/>
</dbReference>
<dbReference type="Proteomes" id="UP000001302">
    <property type="component" value="Chromosome"/>
</dbReference>
<accession>E0TDS3</accession>
<feature type="binding site" evidence="6">
    <location>
        <position position="77"/>
    </location>
    <ligand>
        <name>S-adenosyl-L-methionine</name>
        <dbReference type="ChEBI" id="CHEBI:59789"/>
    </ligand>
</feature>
<dbReference type="Gene3D" id="3.40.50.150">
    <property type="entry name" value="Vaccinia Virus protein VP39"/>
    <property type="match status" value="1"/>
</dbReference>
<dbReference type="GO" id="GO:0071424">
    <property type="term" value="F:rRNA (cytosine-N4-)-methyltransferase activity"/>
    <property type="evidence" value="ECO:0007669"/>
    <property type="project" value="UniProtKB-UniRule"/>
</dbReference>
<dbReference type="HOGENOM" id="CLU_038422_1_1_5"/>
<dbReference type="GO" id="GO:0070475">
    <property type="term" value="P:rRNA base methylation"/>
    <property type="evidence" value="ECO:0007669"/>
    <property type="project" value="UniProtKB-UniRule"/>
</dbReference>
<evidence type="ECO:0000256" key="2">
    <source>
        <dbReference type="ARBA" id="ARBA00022552"/>
    </source>
</evidence>
<reference evidence="7 8" key="2">
    <citation type="journal article" date="2011" name="J. Bacteriol.">
        <title>Complete genome sequence of strain HTCC2503T of Parvularcula bermudensis, the type species of the order "Parvularculales" in the class Alphaproteobacteria.</title>
        <authorList>
            <person name="Oh H.M."/>
            <person name="Kang I."/>
            <person name="Vergin K.L."/>
            <person name="Kang D."/>
            <person name="Rhee K.H."/>
            <person name="Giovannoni S.J."/>
            <person name="Cho J.C."/>
        </authorList>
    </citation>
    <scope>NUCLEOTIDE SEQUENCE [LARGE SCALE GENOMIC DNA]</scope>
    <source>
        <strain evidence="8">ATCC BAA-594 / HTCC2503 / KCTC 12087</strain>
    </source>
</reference>
<keyword evidence="2 6" id="KW-0698">rRNA processing</keyword>
<evidence type="ECO:0000256" key="6">
    <source>
        <dbReference type="HAMAP-Rule" id="MF_01007"/>
    </source>
</evidence>
<feature type="binding site" evidence="6">
    <location>
        <position position="94"/>
    </location>
    <ligand>
        <name>S-adenosyl-L-methionine</name>
        <dbReference type="ChEBI" id="CHEBI:59789"/>
    </ligand>
</feature>
<protein>
    <recommendedName>
        <fullName evidence="6">Ribosomal RNA small subunit methyltransferase H</fullName>
        <ecNumber evidence="6">2.1.1.199</ecNumber>
    </recommendedName>
    <alternativeName>
        <fullName evidence="6">16S rRNA m(4)C1402 methyltransferase</fullName>
    </alternativeName>
    <alternativeName>
        <fullName evidence="6">rRNA (cytosine-N(4)-)-methyltransferase RsmH</fullName>
    </alternativeName>
</protein>
<dbReference type="KEGG" id="pbr:PB2503_09684"/>
<dbReference type="GO" id="GO:0005737">
    <property type="term" value="C:cytoplasm"/>
    <property type="evidence" value="ECO:0007669"/>
    <property type="project" value="UniProtKB-SubCell"/>
</dbReference>
<dbReference type="RefSeq" id="WP_013300963.1">
    <property type="nucleotide sequence ID" value="NC_014414.1"/>
</dbReference>
<dbReference type="EMBL" id="CP002156">
    <property type="protein sequence ID" value="ADM09989.1"/>
    <property type="molecule type" value="Genomic_DNA"/>
</dbReference>
<dbReference type="InterPro" id="IPR023397">
    <property type="entry name" value="SAM-dep_MeTrfase_MraW_recog"/>
</dbReference>
<comment type="subcellular location">
    <subcellularLocation>
        <location evidence="6">Cytoplasm</location>
    </subcellularLocation>
</comment>
<reference evidence="8" key="1">
    <citation type="submission" date="2010-08" db="EMBL/GenBank/DDBJ databases">
        <title>Genome sequence of Parvularcula bermudensis HTCC2503.</title>
        <authorList>
            <person name="Kang D.-M."/>
            <person name="Oh H.-M."/>
            <person name="Cho J.-C."/>
        </authorList>
    </citation>
    <scope>NUCLEOTIDE SEQUENCE [LARGE SCALE GENOMIC DNA]</scope>
    <source>
        <strain evidence="8">ATCC BAA-594 / HTCC2503 / KCTC 12087</strain>
    </source>
</reference>
<dbReference type="PIRSF" id="PIRSF004486">
    <property type="entry name" value="MraW"/>
    <property type="match status" value="1"/>
</dbReference>
<dbReference type="AlphaFoldDB" id="E0TDS3"/>
<feature type="binding site" evidence="6">
    <location>
        <position position="50"/>
    </location>
    <ligand>
        <name>S-adenosyl-L-methionine</name>
        <dbReference type="ChEBI" id="CHEBI:59789"/>
    </ligand>
</feature>
<keyword evidence="3 6" id="KW-0489">Methyltransferase</keyword>
<evidence type="ECO:0000256" key="3">
    <source>
        <dbReference type="ARBA" id="ARBA00022603"/>
    </source>
</evidence>
<dbReference type="Pfam" id="PF01795">
    <property type="entry name" value="Methyltransf_5"/>
    <property type="match status" value="1"/>
</dbReference>
<dbReference type="InterPro" id="IPR029063">
    <property type="entry name" value="SAM-dependent_MTases_sf"/>
</dbReference>
<keyword evidence="6" id="KW-0963">Cytoplasm</keyword>
<dbReference type="InterPro" id="IPR002903">
    <property type="entry name" value="RsmH"/>
</dbReference>
<dbReference type="Gene3D" id="1.10.150.170">
    <property type="entry name" value="Putative methyltransferase TM0872, insert domain"/>
    <property type="match status" value="1"/>
</dbReference>
<gene>
    <name evidence="6" type="primary">rsmH</name>
    <name evidence="7" type="ordered locus">PB2503_09684</name>
</gene>
<feature type="binding site" evidence="6">
    <location>
        <begin position="33"/>
        <end position="35"/>
    </location>
    <ligand>
        <name>S-adenosyl-L-methionine</name>
        <dbReference type="ChEBI" id="CHEBI:59789"/>
    </ligand>
</feature>
<dbReference type="HAMAP" id="MF_01007">
    <property type="entry name" value="16SrRNA_methyltr_H"/>
    <property type="match status" value="1"/>
</dbReference>
<evidence type="ECO:0000313" key="8">
    <source>
        <dbReference type="Proteomes" id="UP000001302"/>
    </source>
</evidence>
<dbReference type="OrthoDB" id="9806637at2"/>
<organism evidence="7 8">
    <name type="scientific">Parvularcula bermudensis (strain ATCC BAA-594 / HTCC2503 / KCTC 12087)</name>
    <dbReference type="NCBI Taxonomy" id="314260"/>
    <lineage>
        <taxon>Bacteria</taxon>
        <taxon>Pseudomonadati</taxon>
        <taxon>Pseudomonadota</taxon>
        <taxon>Alphaproteobacteria</taxon>
        <taxon>Parvularculales</taxon>
        <taxon>Parvularculaceae</taxon>
        <taxon>Parvularcula</taxon>
    </lineage>
</organism>
<sequence length="331" mass="35799">MTDLHQPVLLDAVIDRLSPQPGEILVDGTFGAGGYTRRLLEAGATIIAFDRDPTAIAAGRSLERECGDALTLVEAPFSALAEHVAPPINGVVFDFGVSSMQLDRPERGFSFRAEGPLDMRMGAGRPAADFVNQAEEAALADVFYHYGEERRSRALARRIVAQRETTPFETTAQLAAVAEAVLGTRDKIHPATRMFQALRILVNDELGEIVRALIAAEKVLAEGGRLVAVSFHSLEDRIVKRFFQVTEGRAQTASRHEPPVDKILPRFAPLGKALSADEAEIAGNPRARSARLRAGVRTAAPPTDWTEAALAQLGLPALVFSPLQDAWRPSP</sequence>
<comment type="similarity">
    <text evidence="1 6">Belongs to the methyltransferase superfamily. RsmH family.</text>
</comment>
<keyword evidence="8" id="KW-1185">Reference proteome</keyword>